<dbReference type="Proteomes" id="UP001054945">
    <property type="component" value="Unassembled WGS sequence"/>
</dbReference>
<feature type="compositionally biased region" description="Acidic residues" evidence="1">
    <location>
        <begin position="33"/>
        <end position="45"/>
    </location>
</feature>
<proteinExistence type="predicted"/>
<protein>
    <submittedName>
        <fullName evidence="2">Uncharacterized protein</fullName>
    </submittedName>
</protein>
<organism evidence="2 3">
    <name type="scientific">Caerostris extrusa</name>
    <name type="common">Bark spider</name>
    <name type="synonym">Caerostris bankana</name>
    <dbReference type="NCBI Taxonomy" id="172846"/>
    <lineage>
        <taxon>Eukaryota</taxon>
        <taxon>Metazoa</taxon>
        <taxon>Ecdysozoa</taxon>
        <taxon>Arthropoda</taxon>
        <taxon>Chelicerata</taxon>
        <taxon>Arachnida</taxon>
        <taxon>Araneae</taxon>
        <taxon>Araneomorphae</taxon>
        <taxon>Entelegynae</taxon>
        <taxon>Araneoidea</taxon>
        <taxon>Araneidae</taxon>
        <taxon>Caerostris</taxon>
    </lineage>
</organism>
<feature type="region of interest" description="Disordered" evidence="1">
    <location>
        <begin position="1"/>
        <end position="46"/>
    </location>
</feature>
<keyword evidence="3" id="KW-1185">Reference proteome</keyword>
<comment type="caution">
    <text evidence="2">The sequence shown here is derived from an EMBL/GenBank/DDBJ whole genome shotgun (WGS) entry which is preliminary data.</text>
</comment>
<reference evidence="2 3" key="1">
    <citation type="submission" date="2021-06" db="EMBL/GenBank/DDBJ databases">
        <title>Caerostris extrusa draft genome.</title>
        <authorList>
            <person name="Kono N."/>
            <person name="Arakawa K."/>
        </authorList>
    </citation>
    <scope>NUCLEOTIDE SEQUENCE [LARGE SCALE GENOMIC DNA]</scope>
</reference>
<feature type="compositionally biased region" description="Polar residues" evidence="1">
    <location>
        <begin position="1"/>
        <end position="15"/>
    </location>
</feature>
<evidence type="ECO:0000256" key="1">
    <source>
        <dbReference type="SAM" id="MobiDB-lite"/>
    </source>
</evidence>
<evidence type="ECO:0000313" key="3">
    <source>
        <dbReference type="Proteomes" id="UP001054945"/>
    </source>
</evidence>
<dbReference type="AlphaFoldDB" id="A0AAV4NUW6"/>
<evidence type="ECO:0000313" key="2">
    <source>
        <dbReference type="EMBL" id="GIX87543.1"/>
    </source>
</evidence>
<name>A0AAV4NUW6_CAEEX</name>
<accession>A0AAV4NUW6</accession>
<sequence length="68" mass="7671">MYYGVSNINNLSTKKGTGGPYEPRGSLAHADSIELENENEEEDELSDKNVIRNETAVNEINYEEDHIN</sequence>
<dbReference type="EMBL" id="BPLR01003688">
    <property type="protein sequence ID" value="GIX87543.1"/>
    <property type="molecule type" value="Genomic_DNA"/>
</dbReference>
<gene>
    <name evidence="2" type="ORF">CEXT_620211</name>
</gene>